<evidence type="ECO:0000259" key="10">
    <source>
        <dbReference type="PROSITE" id="PS50109"/>
    </source>
</evidence>
<comment type="caution">
    <text evidence="14">The sequence shown here is derived from an EMBL/GenBank/DDBJ whole genome shotgun (WGS) entry which is preliminary data.</text>
</comment>
<dbReference type="Pfam" id="PF08448">
    <property type="entry name" value="PAS_4"/>
    <property type="match status" value="1"/>
</dbReference>
<dbReference type="InterPro" id="IPR003661">
    <property type="entry name" value="HisK_dim/P_dom"/>
</dbReference>
<evidence type="ECO:0000259" key="11">
    <source>
        <dbReference type="PROSITE" id="PS50112"/>
    </source>
</evidence>
<evidence type="ECO:0000259" key="13">
    <source>
        <dbReference type="PROSITE" id="PS50885"/>
    </source>
</evidence>
<dbReference type="SUPFAM" id="SSF158472">
    <property type="entry name" value="HAMP domain-like"/>
    <property type="match status" value="1"/>
</dbReference>
<dbReference type="PROSITE" id="PS50112">
    <property type="entry name" value="PAS"/>
    <property type="match status" value="1"/>
</dbReference>
<feature type="domain" description="HAMP" evidence="13">
    <location>
        <begin position="194"/>
        <end position="246"/>
    </location>
</feature>
<dbReference type="InterPro" id="IPR005467">
    <property type="entry name" value="His_kinase_dom"/>
</dbReference>
<dbReference type="Gene3D" id="1.10.287.130">
    <property type="match status" value="1"/>
</dbReference>
<dbReference type="CDD" id="cd00082">
    <property type="entry name" value="HisKA"/>
    <property type="match status" value="1"/>
</dbReference>
<evidence type="ECO:0000256" key="4">
    <source>
        <dbReference type="ARBA" id="ARBA00022553"/>
    </source>
</evidence>
<dbReference type="Gene3D" id="3.30.565.10">
    <property type="entry name" value="Histidine kinase-like ATPase, C-terminal domain"/>
    <property type="match status" value="1"/>
</dbReference>
<accession>A0ABU9VSL0</accession>
<keyword evidence="14" id="KW-0067">ATP-binding</keyword>
<dbReference type="NCBIfam" id="TIGR00229">
    <property type="entry name" value="sensory_box"/>
    <property type="match status" value="1"/>
</dbReference>
<dbReference type="InterPro" id="IPR050351">
    <property type="entry name" value="BphY/WalK/GraS-like"/>
</dbReference>
<evidence type="ECO:0000256" key="6">
    <source>
        <dbReference type="ARBA" id="ARBA00022777"/>
    </source>
</evidence>
<dbReference type="Pfam" id="PF00512">
    <property type="entry name" value="HisKA"/>
    <property type="match status" value="1"/>
</dbReference>
<keyword evidence="6" id="KW-0418">Kinase</keyword>
<dbReference type="InterPro" id="IPR003660">
    <property type="entry name" value="HAMP_dom"/>
</dbReference>
<keyword evidence="7" id="KW-0902">Two-component regulatory system</keyword>
<dbReference type="SMART" id="SM00304">
    <property type="entry name" value="HAMP"/>
    <property type="match status" value="1"/>
</dbReference>
<keyword evidence="9" id="KW-1133">Transmembrane helix</keyword>
<dbReference type="SUPFAM" id="SSF55874">
    <property type="entry name" value="ATPase domain of HSP90 chaperone/DNA topoisomerase II/histidine kinase"/>
    <property type="match status" value="1"/>
</dbReference>
<name>A0ABU9VSL0_9CLOT</name>
<dbReference type="InterPro" id="IPR036097">
    <property type="entry name" value="HisK_dim/P_sf"/>
</dbReference>
<evidence type="ECO:0000256" key="7">
    <source>
        <dbReference type="ARBA" id="ARBA00023012"/>
    </source>
</evidence>
<dbReference type="SUPFAM" id="SSF55785">
    <property type="entry name" value="PYP-like sensor domain (PAS domain)"/>
    <property type="match status" value="1"/>
</dbReference>
<feature type="domain" description="Histidine kinase" evidence="10">
    <location>
        <begin position="375"/>
        <end position="593"/>
    </location>
</feature>
<evidence type="ECO:0000313" key="14">
    <source>
        <dbReference type="EMBL" id="MEN1760112.1"/>
    </source>
</evidence>
<proteinExistence type="predicted"/>
<keyword evidence="9" id="KW-0812">Transmembrane</keyword>
<evidence type="ECO:0000256" key="9">
    <source>
        <dbReference type="SAM" id="Phobius"/>
    </source>
</evidence>
<keyword evidence="15" id="KW-1185">Reference proteome</keyword>
<dbReference type="InterPro" id="IPR013656">
    <property type="entry name" value="PAS_4"/>
</dbReference>
<keyword evidence="8 9" id="KW-0472">Membrane</keyword>
<dbReference type="Pfam" id="PF02518">
    <property type="entry name" value="HATPase_c"/>
    <property type="match status" value="1"/>
</dbReference>
<evidence type="ECO:0000259" key="12">
    <source>
        <dbReference type="PROSITE" id="PS50113"/>
    </source>
</evidence>
<dbReference type="EMBL" id="JBCITM010000005">
    <property type="protein sequence ID" value="MEN1760112.1"/>
    <property type="molecule type" value="Genomic_DNA"/>
</dbReference>
<dbReference type="Proteomes" id="UP001407405">
    <property type="component" value="Unassembled WGS sequence"/>
</dbReference>
<dbReference type="GO" id="GO:0005524">
    <property type="term" value="F:ATP binding"/>
    <property type="evidence" value="ECO:0007669"/>
    <property type="project" value="UniProtKB-KW"/>
</dbReference>
<dbReference type="SUPFAM" id="SSF47384">
    <property type="entry name" value="Homodimeric domain of signal transducing histidine kinase"/>
    <property type="match status" value="1"/>
</dbReference>
<evidence type="ECO:0000256" key="1">
    <source>
        <dbReference type="ARBA" id="ARBA00000085"/>
    </source>
</evidence>
<dbReference type="InterPro" id="IPR000700">
    <property type="entry name" value="PAS-assoc_C"/>
</dbReference>
<evidence type="ECO:0000256" key="2">
    <source>
        <dbReference type="ARBA" id="ARBA00004370"/>
    </source>
</evidence>
<gene>
    <name evidence="14" type="ORF">AAIG11_06490</name>
</gene>
<organism evidence="14 15">
    <name type="scientific">Anoxynatronum sibiricum</name>
    <dbReference type="NCBI Taxonomy" id="210623"/>
    <lineage>
        <taxon>Bacteria</taxon>
        <taxon>Bacillati</taxon>
        <taxon>Bacillota</taxon>
        <taxon>Clostridia</taxon>
        <taxon>Eubacteriales</taxon>
        <taxon>Clostridiaceae</taxon>
        <taxon>Anoxynatronum</taxon>
    </lineage>
</organism>
<dbReference type="SMART" id="SM00091">
    <property type="entry name" value="PAS"/>
    <property type="match status" value="1"/>
</dbReference>
<comment type="catalytic activity">
    <reaction evidence="1">
        <text>ATP + protein L-histidine = ADP + protein N-phospho-L-histidine.</text>
        <dbReference type="EC" id="2.7.13.3"/>
    </reaction>
</comment>
<feature type="domain" description="PAC" evidence="12">
    <location>
        <begin position="320"/>
        <end position="371"/>
    </location>
</feature>
<evidence type="ECO:0000313" key="15">
    <source>
        <dbReference type="Proteomes" id="UP001407405"/>
    </source>
</evidence>
<evidence type="ECO:0000256" key="8">
    <source>
        <dbReference type="ARBA" id="ARBA00023136"/>
    </source>
</evidence>
<dbReference type="Pfam" id="PF00672">
    <property type="entry name" value="HAMP"/>
    <property type="match status" value="1"/>
</dbReference>
<dbReference type="EC" id="2.7.13.3" evidence="3"/>
<dbReference type="Gene3D" id="6.10.340.10">
    <property type="match status" value="1"/>
</dbReference>
<protein>
    <recommendedName>
        <fullName evidence="3">histidine kinase</fullName>
        <ecNumber evidence="3">2.7.13.3</ecNumber>
    </recommendedName>
</protein>
<dbReference type="Gene3D" id="3.30.450.20">
    <property type="entry name" value="PAS domain"/>
    <property type="match status" value="1"/>
</dbReference>
<dbReference type="PRINTS" id="PR00344">
    <property type="entry name" value="BCTRLSENSOR"/>
</dbReference>
<dbReference type="InterPro" id="IPR035965">
    <property type="entry name" value="PAS-like_dom_sf"/>
</dbReference>
<dbReference type="PANTHER" id="PTHR45453">
    <property type="entry name" value="PHOSPHATE REGULON SENSOR PROTEIN PHOR"/>
    <property type="match status" value="1"/>
</dbReference>
<feature type="transmembrane region" description="Helical" evidence="9">
    <location>
        <begin position="173"/>
        <end position="193"/>
    </location>
</feature>
<dbReference type="InterPro" id="IPR036890">
    <property type="entry name" value="HATPase_C_sf"/>
</dbReference>
<dbReference type="PROSITE" id="PS50113">
    <property type="entry name" value="PAC"/>
    <property type="match status" value="1"/>
</dbReference>
<dbReference type="SMART" id="SM00387">
    <property type="entry name" value="HATPase_c"/>
    <property type="match status" value="1"/>
</dbReference>
<dbReference type="InterPro" id="IPR003594">
    <property type="entry name" value="HATPase_dom"/>
</dbReference>
<dbReference type="CDD" id="cd00075">
    <property type="entry name" value="HATPase"/>
    <property type="match status" value="1"/>
</dbReference>
<feature type="domain" description="PAS" evidence="11">
    <location>
        <begin position="251"/>
        <end position="304"/>
    </location>
</feature>
<dbReference type="CDD" id="cd00130">
    <property type="entry name" value="PAS"/>
    <property type="match status" value="1"/>
</dbReference>
<dbReference type="PANTHER" id="PTHR45453:SF1">
    <property type="entry name" value="PHOSPHATE REGULON SENSOR PROTEIN PHOR"/>
    <property type="match status" value="1"/>
</dbReference>
<dbReference type="PROSITE" id="PS50885">
    <property type="entry name" value="HAMP"/>
    <property type="match status" value="1"/>
</dbReference>
<feature type="transmembrane region" description="Helical" evidence="9">
    <location>
        <begin position="12"/>
        <end position="29"/>
    </location>
</feature>
<reference evidence="14 15" key="1">
    <citation type="submission" date="2024-04" db="EMBL/GenBank/DDBJ databases">
        <title>Genome sequencing and metabolic network reconstruction of aminoacids and betaine degradation by Anoxynatronum sibiricum.</title>
        <authorList>
            <person name="Detkova E.N."/>
            <person name="Boltjanskaja Y.V."/>
            <person name="Mardanov A.V."/>
            <person name="Kevbrin V."/>
        </authorList>
    </citation>
    <scope>NUCLEOTIDE SEQUENCE [LARGE SCALE GENOMIC DNA]</scope>
    <source>
        <strain evidence="14 15">Z-7981</strain>
    </source>
</reference>
<dbReference type="CDD" id="cd06225">
    <property type="entry name" value="HAMP"/>
    <property type="match status" value="1"/>
</dbReference>
<evidence type="ECO:0000256" key="5">
    <source>
        <dbReference type="ARBA" id="ARBA00022679"/>
    </source>
</evidence>
<keyword evidence="4" id="KW-0597">Phosphoprotein</keyword>
<dbReference type="PROSITE" id="PS50109">
    <property type="entry name" value="HIS_KIN"/>
    <property type="match status" value="1"/>
</dbReference>
<sequence>MFKSIRIKIITIYFLLIFMAMVIVGLFMIRQFENYHLGVERNNIVSISSSVATTLQSIDWQNQPQETQENLNLYERVGMEIYVIERGSRFTIAASTNLTYLNENATHILEPDLILGALNGHDMEKDVLAGTQGISSKNMAFPLYDEDNRINGVVYVRKDLGDIYQTLDQSKFIMLRSTLVALGITILLGYLIASSITGPIRDVTVKASKMARGDFDQVVEVKSSDEIGQLASMFNYLTARLKTLLQEVSSEKQKLDTILTDMADGVIATTIEGTLIHINSRALAMLSLTREEAENKTFDQLFQPINQPLSLKVLQEEHRDFSGVEVLDMPDGTKLRASYAPYRSEAGEAEGMVLLLQDITEHEKLEKMRKEFVANVSHELKTPLTTIKSYTETMLEGSIDDPAMEQRFLKVINDEADRMTRLVRELLQLSNLDYQQMKWEPQPVNLRALMEKVLRNLDQPLQQKQHRVTYDPPDQPLTTFGDQDAIEQVILNLFSNAIKYTPNGGNLHLYLEKEQAAISLTIQDNGIGIPSQDLPRVFERFYRVDKARSREMGGTGLGLSIARQIVEAHGGSIHLYSREGKGTRVVMRLPLYSGEETSEKEAVAQPS</sequence>
<keyword evidence="5" id="KW-0808">Transferase</keyword>
<keyword evidence="14" id="KW-0547">Nucleotide-binding</keyword>
<dbReference type="InterPro" id="IPR004358">
    <property type="entry name" value="Sig_transdc_His_kin-like_C"/>
</dbReference>
<dbReference type="RefSeq" id="WP_343185431.1">
    <property type="nucleotide sequence ID" value="NZ_JBCITM010000005.1"/>
</dbReference>
<comment type="subcellular location">
    <subcellularLocation>
        <location evidence="2">Membrane</location>
    </subcellularLocation>
</comment>
<dbReference type="SMART" id="SM00388">
    <property type="entry name" value="HisKA"/>
    <property type="match status" value="1"/>
</dbReference>
<evidence type="ECO:0000256" key="3">
    <source>
        <dbReference type="ARBA" id="ARBA00012438"/>
    </source>
</evidence>
<dbReference type="InterPro" id="IPR000014">
    <property type="entry name" value="PAS"/>
</dbReference>